<organism evidence="8 9">
    <name type="scientific">Agromyces agglutinans</name>
    <dbReference type="NCBI Taxonomy" id="2662258"/>
    <lineage>
        <taxon>Bacteria</taxon>
        <taxon>Bacillati</taxon>
        <taxon>Actinomycetota</taxon>
        <taxon>Actinomycetes</taxon>
        <taxon>Micrococcales</taxon>
        <taxon>Microbacteriaceae</taxon>
        <taxon>Agromyces</taxon>
    </lineage>
</organism>
<evidence type="ECO:0000256" key="3">
    <source>
        <dbReference type="ARBA" id="ARBA00022692"/>
    </source>
</evidence>
<protein>
    <submittedName>
        <fullName evidence="8">Amino acid transporter</fullName>
    </submittedName>
</protein>
<evidence type="ECO:0000313" key="9">
    <source>
        <dbReference type="Proteomes" id="UP000431080"/>
    </source>
</evidence>
<evidence type="ECO:0000256" key="6">
    <source>
        <dbReference type="SAM" id="MobiDB-lite"/>
    </source>
</evidence>
<dbReference type="Proteomes" id="UP000431080">
    <property type="component" value="Unassembled WGS sequence"/>
</dbReference>
<proteinExistence type="predicted"/>
<keyword evidence="4 7" id="KW-1133">Transmembrane helix</keyword>
<feature type="region of interest" description="Disordered" evidence="6">
    <location>
        <begin position="146"/>
        <end position="186"/>
    </location>
</feature>
<evidence type="ECO:0000256" key="2">
    <source>
        <dbReference type="ARBA" id="ARBA00022475"/>
    </source>
</evidence>
<name>A0A6I2F591_9MICO</name>
<dbReference type="AlphaFoldDB" id="A0A6I2F591"/>
<feature type="transmembrane region" description="Helical" evidence="7">
    <location>
        <begin position="194"/>
        <end position="211"/>
    </location>
</feature>
<dbReference type="InterPro" id="IPR001123">
    <property type="entry name" value="LeuE-type"/>
</dbReference>
<keyword evidence="3 7" id="KW-0812">Transmembrane</keyword>
<dbReference type="GO" id="GO:0015171">
    <property type="term" value="F:amino acid transmembrane transporter activity"/>
    <property type="evidence" value="ECO:0007669"/>
    <property type="project" value="TreeGrafter"/>
</dbReference>
<gene>
    <name evidence="8" type="ORF">GE115_06455</name>
</gene>
<comment type="subcellular location">
    <subcellularLocation>
        <location evidence="1">Cell membrane</location>
        <topology evidence="1">Multi-pass membrane protein</topology>
    </subcellularLocation>
</comment>
<evidence type="ECO:0000256" key="4">
    <source>
        <dbReference type="ARBA" id="ARBA00022989"/>
    </source>
</evidence>
<dbReference type="GO" id="GO:0005886">
    <property type="term" value="C:plasma membrane"/>
    <property type="evidence" value="ECO:0007669"/>
    <property type="project" value="UniProtKB-SubCell"/>
</dbReference>
<keyword evidence="5 7" id="KW-0472">Membrane</keyword>
<feature type="transmembrane region" description="Helical" evidence="7">
    <location>
        <begin position="57"/>
        <end position="85"/>
    </location>
</feature>
<keyword evidence="9" id="KW-1185">Reference proteome</keyword>
<reference evidence="8 9" key="1">
    <citation type="submission" date="2019-10" db="EMBL/GenBank/DDBJ databases">
        <authorList>
            <person name="Nie G."/>
            <person name="Ming H."/>
            <person name="Yi B."/>
        </authorList>
    </citation>
    <scope>NUCLEOTIDE SEQUENCE [LARGE SCALE GENOMIC DNA]</scope>
    <source>
        <strain evidence="8 9">CFH 90414</strain>
    </source>
</reference>
<evidence type="ECO:0000313" key="8">
    <source>
        <dbReference type="EMBL" id="MRG59514.1"/>
    </source>
</evidence>
<accession>A0A6I2F591</accession>
<dbReference type="PANTHER" id="PTHR30086:SF20">
    <property type="entry name" value="ARGININE EXPORTER PROTEIN ARGO-RELATED"/>
    <property type="match status" value="1"/>
</dbReference>
<feature type="transmembrane region" description="Helical" evidence="7">
    <location>
        <begin position="231"/>
        <end position="252"/>
    </location>
</feature>
<comment type="caution">
    <text evidence="8">The sequence shown here is derived from an EMBL/GenBank/DDBJ whole genome shotgun (WGS) entry which is preliminary data.</text>
</comment>
<dbReference type="EMBL" id="WJIF01000003">
    <property type="protein sequence ID" value="MRG59514.1"/>
    <property type="molecule type" value="Genomic_DNA"/>
</dbReference>
<evidence type="ECO:0000256" key="1">
    <source>
        <dbReference type="ARBA" id="ARBA00004651"/>
    </source>
</evidence>
<feature type="compositionally biased region" description="Basic and acidic residues" evidence="6">
    <location>
        <begin position="164"/>
        <end position="173"/>
    </location>
</feature>
<sequence length="287" mass="30082">MVVQNPELDCSEVGAYRRSVDLAALFAGLGLGLSLIVAIGAQNLFVLRQGIRREHVFAVAAICAVSDLTLIIVGVSGIGAILIAVPWLVEAIRWAGAAFLVVYGLLAAKRAWKPSGEALAVEQDVDEASVLANTAPAASAAIHARAESAIQEESPTRRGPGSDTPEHRGEVPESRTGAGSDTARPAGVAGRTSLRAAILTCLALTWLNPHVYLDTVFLLGSVANTHGDDRWVFALGASLASIIWFFGLAYGARGLGRWLSGPRAWRILDAIIAVVMVALGVSLVLPH</sequence>
<dbReference type="Pfam" id="PF01810">
    <property type="entry name" value="LysE"/>
    <property type="match status" value="1"/>
</dbReference>
<dbReference type="PANTHER" id="PTHR30086">
    <property type="entry name" value="ARGININE EXPORTER PROTEIN ARGO"/>
    <property type="match status" value="1"/>
</dbReference>
<feature type="transmembrane region" description="Helical" evidence="7">
    <location>
        <begin position="91"/>
        <end position="108"/>
    </location>
</feature>
<feature type="transmembrane region" description="Helical" evidence="7">
    <location>
        <begin position="22"/>
        <end position="45"/>
    </location>
</feature>
<feature type="transmembrane region" description="Helical" evidence="7">
    <location>
        <begin position="264"/>
        <end position="285"/>
    </location>
</feature>
<evidence type="ECO:0000256" key="7">
    <source>
        <dbReference type="SAM" id="Phobius"/>
    </source>
</evidence>
<keyword evidence="2" id="KW-1003">Cell membrane</keyword>
<evidence type="ECO:0000256" key="5">
    <source>
        <dbReference type="ARBA" id="ARBA00023136"/>
    </source>
</evidence>